<gene>
    <name evidence="1" type="ordered locus">Swol_0928</name>
</gene>
<evidence type="ECO:0000313" key="1">
    <source>
        <dbReference type="EMBL" id="ABI68244.1"/>
    </source>
</evidence>
<name>Q0AYG0_SYNWW</name>
<dbReference type="HOGENOM" id="CLU_2588523_0_0_9"/>
<dbReference type="AlphaFoldDB" id="Q0AYG0"/>
<dbReference type="Proteomes" id="UP000001968">
    <property type="component" value="Chromosome"/>
</dbReference>
<dbReference type="EMBL" id="CP000448">
    <property type="protein sequence ID" value="ABI68244.1"/>
    <property type="molecule type" value="Genomic_DNA"/>
</dbReference>
<evidence type="ECO:0008006" key="3">
    <source>
        <dbReference type="Google" id="ProtNLM"/>
    </source>
</evidence>
<keyword evidence="2" id="KW-1185">Reference proteome</keyword>
<dbReference type="InterPro" id="IPR019241">
    <property type="entry name" value="DUF2197"/>
</dbReference>
<evidence type="ECO:0000313" key="2">
    <source>
        <dbReference type="Proteomes" id="UP000001968"/>
    </source>
</evidence>
<organism evidence="1 2">
    <name type="scientific">Syntrophomonas wolfei subsp. wolfei (strain DSM 2245B / Goettingen)</name>
    <dbReference type="NCBI Taxonomy" id="335541"/>
    <lineage>
        <taxon>Bacteria</taxon>
        <taxon>Bacillati</taxon>
        <taxon>Bacillota</taxon>
        <taxon>Clostridia</taxon>
        <taxon>Eubacteriales</taxon>
        <taxon>Syntrophomonadaceae</taxon>
        <taxon>Syntrophomonas</taxon>
    </lineage>
</organism>
<proteinExistence type="predicted"/>
<sequence length="80" mass="9422">MSVFLFRDAYHTDYNSGEVKTMKQIAARCLLCGKTYDVEEDHKDFKKLSEAKEVPSFICDFCSNRVRHESDEKRKEKKPI</sequence>
<reference evidence="2" key="1">
    <citation type="journal article" date="2010" name="Environ. Microbiol.">
        <title>The genome of Syntrophomonas wolfei: new insights into syntrophic metabolism and biohydrogen production.</title>
        <authorList>
            <person name="Sieber J.R."/>
            <person name="Sims D.R."/>
            <person name="Han C."/>
            <person name="Kim E."/>
            <person name="Lykidis A."/>
            <person name="Lapidus A.L."/>
            <person name="McDonnald E."/>
            <person name="Rohlin L."/>
            <person name="Culley D.E."/>
            <person name="Gunsalus R."/>
            <person name="McInerney M.J."/>
        </authorList>
    </citation>
    <scope>NUCLEOTIDE SEQUENCE [LARGE SCALE GENOMIC DNA]</scope>
    <source>
        <strain evidence="2">DSM 2245B / Goettingen</strain>
    </source>
</reference>
<dbReference type="eggNOG" id="COG4896">
    <property type="taxonomic scope" value="Bacteria"/>
</dbReference>
<accession>Q0AYG0</accession>
<protein>
    <recommendedName>
        <fullName evidence="3">DUF2197 domain-containing protein</fullName>
    </recommendedName>
</protein>
<dbReference type="KEGG" id="swo:Swol_0928"/>
<dbReference type="Pfam" id="PF09963">
    <property type="entry name" value="DUF2197"/>
    <property type="match status" value="1"/>
</dbReference>